<evidence type="ECO:0000259" key="10">
    <source>
        <dbReference type="Pfam" id="PF12705"/>
    </source>
</evidence>
<dbReference type="Gene3D" id="3.40.50.300">
    <property type="entry name" value="P-loop containing nucleotide triphosphate hydrolases"/>
    <property type="match status" value="3"/>
</dbReference>
<keyword evidence="4" id="KW-0378">Hydrolase</keyword>
<name>A0A1I1E251_9LACO</name>
<dbReference type="SUPFAM" id="SSF52540">
    <property type="entry name" value="P-loop containing nucleoside triphosphate hydrolases"/>
    <property type="match status" value="1"/>
</dbReference>
<keyword evidence="7" id="KW-0067">ATP-binding</keyword>
<keyword evidence="13" id="KW-1185">Reference proteome</keyword>
<dbReference type="PANTHER" id="PTHR30591:SF1">
    <property type="entry name" value="RECBCD ENZYME SUBUNIT RECC"/>
    <property type="match status" value="1"/>
</dbReference>
<keyword evidence="8" id="KW-0238">DNA-binding</keyword>
<dbReference type="GO" id="GO:0006281">
    <property type="term" value="P:DNA repair"/>
    <property type="evidence" value="ECO:0007669"/>
    <property type="project" value="UniProtKB-KW"/>
</dbReference>
<dbReference type="Gene3D" id="3.90.320.10">
    <property type="match status" value="1"/>
</dbReference>
<dbReference type="Pfam" id="PF21445">
    <property type="entry name" value="ADDB_N"/>
    <property type="match status" value="1"/>
</dbReference>
<dbReference type="Pfam" id="PF12705">
    <property type="entry name" value="PDDEXK_1"/>
    <property type="match status" value="1"/>
</dbReference>
<evidence type="ECO:0000256" key="9">
    <source>
        <dbReference type="ARBA" id="ARBA00023204"/>
    </source>
</evidence>
<keyword evidence="3" id="KW-0227">DNA damage</keyword>
<evidence type="ECO:0000259" key="11">
    <source>
        <dbReference type="Pfam" id="PF21445"/>
    </source>
</evidence>
<evidence type="ECO:0000256" key="8">
    <source>
        <dbReference type="ARBA" id="ARBA00023125"/>
    </source>
</evidence>
<dbReference type="GO" id="GO:0006310">
    <property type="term" value="P:DNA recombination"/>
    <property type="evidence" value="ECO:0007669"/>
    <property type="project" value="TreeGrafter"/>
</dbReference>
<protein>
    <submittedName>
        <fullName evidence="12">ATP-dependent helicase/nuclease subunit B</fullName>
    </submittedName>
</protein>
<evidence type="ECO:0000313" key="12">
    <source>
        <dbReference type="EMBL" id="SFB80752.1"/>
    </source>
</evidence>
<evidence type="ECO:0000256" key="1">
    <source>
        <dbReference type="ARBA" id="ARBA00022722"/>
    </source>
</evidence>
<evidence type="ECO:0000256" key="5">
    <source>
        <dbReference type="ARBA" id="ARBA00022806"/>
    </source>
</evidence>
<dbReference type="GO" id="GO:0003677">
    <property type="term" value="F:DNA binding"/>
    <property type="evidence" value="ECO:0007669"/>
    <property type="project" value="UniProtKB-KW"/>
</dbReference>
<dbReference type="GO" id="GO:0004386">
    <property type="term" value="F:helicase activity"/>
    <property type="evidence" value="ECO:0007669"/>
    <property type="project" value="UniProtKB-KW"/>
</dbReference>
<evidence type="ECO:0000256" key="6">
    <source>
        <dbReference type="ARBA" id="ARBA00022839"/>
    </source>
</evidence>
<keyword evidence="6" id="KW-0269">Exonuclease</keyword>
<feature type="domain" description="PD-(D/E)XK endonuclease-like" evidence="10">
    <location>
        <begin position="818"/>
        <end position="1148"/>
    </location>
</feature>
<keyword evidence="2" id="KW-0547">Nucleotide-binding</keyword>
<reference evidence="12 13" key="1">
    <citation type="submission" date="2016-10" db="EMBL/GenBank/DDBJ databases">
        <authorList>
            <person name="de Groot N.N."/>
        </authorList>
    </citation>
    <scope>NUCLEOTIDE SEQUENCE [LARGE SCALE GENOMIC DNA]</scope>
    <source>
        <strain evidence="12 13">DSM 19113</strain>
    </source>
</reference>
<accession>A0A1I1E251</accession>
<keyword evidence="5 12" id="KW-0347">Helicase</keyword>
<keyword evidence="1" id="KW-0540">Nuclease</keyword>
<dbReference type="InterPro" id="IPR027417">
    <property type="entry name" value="P-loop_NTPase"/>
</dbReference>
<keyword evidence="9" id="KW-0234">DNA repair</keyword>
<dbReference type="PANTHER" id="PTHR30591">
    <property type="entry name" value="RECBCD ENZYME SUBUNIT RECC"/>
    <property type="match status" value="1"/>
</dbReference>
<feature type="domain" description="ATP-dependent helicase/deoxyribonuclease subunit B N-terminal" evidence="11">
    <location>
        <begin position="17"/>
        <end position="295"/>
    </location>
</feature>
<dbReference type="STRING" id="283737.SAMN05660453_0236"/>
<organism evidence="12 13">
    <name type="scientific">Fructobacillus durionis</name>
    <dbReference type="NCBI Taxonomy" id="283737"/>
    <lineage>
        <taxon>Bacteria</taxon>
        <taxon>Bacillati</taxon>
        <taxon>Bacillota</taxon>
        <taxon>Bacilli</taxon>
        <taxon>Lactobacillales</taxon>
        <taxon>Lactobacillaceae</taxon>
        <taxon>Fructobacillus</taxon>
    </lineage>
</organism>
<dbReference type="InterPro" id="IPR038726">
    <property type="entry name" value="PDDEXK_AddAB-type"/>
</dbReference>
<dbReference type="Proteomes" id="UP000199376">
    <property type="component" value="Unassembled WGS sequence"/>
</dbReference>
<sequence length="1202" mass="133835">MTVTVNIAAGEVDSRAHFVSEIKEKIRQGERRRIFYIVPNHVKFDSEVDVLSRLAEEGGQLDGQQSYAQSQVQVYSLSRLAWRLLEDEGVVQPPVLGAAGLFVMVSKILQEEKGRLPIFARMAAKRGFIEKLVAQLSELRASRVTPEELLNIVSEIDTSNDQQKALNASALQQKLRDLAVVADAFNQKMGNDYILSQETLPYFVEQMKNPDLTDAIFYFEGFTGFTAAEWALVQLLVQHTDVQIALLGRVDAADPLKYENAGSVFDKPLETARTIRAMAKTADVDFNVKVLDESTNNVLESTRTNLLRAWEKLGAYRDFSADLKQQQATDLNVFVGANVVTELEEVARRIREDLRGDANLHLRDILVLARDLNPYAKHLPAVMDSFDLSYFLDNDVKMGNHPLVELTTTLLANPSVLYQKDKILTILKTGYLRPLIDGQLMDSETYFEAVSYLENYLDGHRVARRVWQNDTAEFALFKVEGNEETAAFNEDQAVNKLINELKRFVHHLLDALTEAFAEVKTIEEGARVLMTFLQEEKLPEAVLEQRDGLTDAGELMKAQQLQEVWQLFTNILEQLVAVAGDEDFARSTFLSALQAGFSGGTFSGIPNQLDQLTISEAGIVQSQKYKKLYFIGATRSSLPAQANNKSLLSDQDRLMVQPALENQEDPRYLQESAQQQMASESLLFYNALQTAADSVTMSYPLLDQDGNVNEPSPYLMRLAHAFGFAEDDFDKVRAQADGLADLVENYAGTASATLSQLVKLSTDNESESAMAKVRAGLADAGYAEQMKRVLASQKYKNEPADVSRELAKELFGNSPLVLSISQVESFYRNPYEYFLKYGLRLNEKPTAEIDNRTEGTVYHAIFEKTVNQVIGQQERLADATNEEISQDVDTALATLLTNPKYSELTEEGQGAALANAMNKQSNKVLQNLRDVSRLSAASQPVAVEEGFGLQSNGLPAIEMTDGQRSVKLRGKVDRFDRQDGIGDFGTIIDYKLSGKTFKYADAANGLELQLLAYWQAVNENNQKLGLAASGHVGGAFFAPINDQQTAFKDFKDSFDELLAGDLKAPGNKLRGLYLDDEDYADSLDNIDMGEASAAYAMQKNKTTPGFNSNISDFITTDNLDLLMRRNRELILDAAEKIEKGQFKLSPSKSALTYSKYLDVMRFDAALGDKYEDFRYSGQKGPVMKALSADYEAEDSEKENGHA</sequence>
<evidence type="ECO:0000256" key="2">
    <source>
        <dbReference type="ARBA" id="ARBA00022741"/>
    </source>
</evidence>
<gene>
    <name evidence="12" type="ORF">SAMN05660453_0236</name>
</gene>
<proteinExistence type="predicted"/>
<dbReference type="EMBL" id="FOLI01000001">
    <property type="protein sequence ID" value="SFB80752.1"/>
    <property type="molecule type" value="Genomic_DNA"/>
</dbReference>
<dbReference type="RefSeq" id="WP_159427768.1">
    <property type="nucleotide sequence ID" value="NZ_FOLI01000001.1"/>
</dbReference>
<dbReference type="InterPro" id="IPR049035">
    <property type="entry name" value="ADDB_N"/>
</dbReference>
<evidence type="ECO:0000313" key="13">
    <source>
        <dbReference type="Proteomes" id="UP000199376"/>
    </source>
</evidence>
<dbReference type="AlphaFoldDB" id="A0A1I1E251"/>
<dbReference type="GO" id="GO:0004527">
    <property type="term" value="F:exonuclease activity"/>
    <property type="evidence" value="ECO:0007669"/>
    <property type="project" value="UniProtKB-KW"/>
</dbReference>
<evidence type="ECO:0000256" key="7">
    <source>
        <dbReference type="ARBA" id="ARBA00022840"/>
    </source>
</evidence>
<dbReference type="OrthoDB" id="9758506at2"/>
<evidence type="ECO:0000256" key="4">
    <source>
        <dbReference type="ARBA" id="ARBA00022801"/>
    </source>
</evidence>
<dbReference type="InterPro" id="IPR011604">
    <property type="entry name" value="PDDEXK-like_dom_sf"/>
</dbReference>
<dbReference type="GO" id="GO:0005524">
    <property type="term" value="F:ATP binding"/>
    <property type="evidence" value="ECO:0007669"/>
    <property type="project" value="UniProtKB-KW"/>
</dbReference>
<evidence type="ECO:0000256" key="3">
    <source>
        <dbReference type="ARBA" id="ARBA00022763"/>
    </source>
</evidence>